<proteinExistence type="predicted"/>
<keyword evidence="2" id="KW-0472">Membrane</keyword>
<protein>
    <submittedName>
        <fullName evidence="4">Uncharacterized protein</fullName>
    </submittedName>
</protein>
<name>A0A7S3LT87_9EUKA</name>
<keyword evidence="2" id="KW-0812">Transmembrane</keyword>
<keyword evidence="2" id="KW-1133">Transmembrane helix</keyword>
<sequence>MMDSAIRTVHTFRGGRRLQIAGIVVGAVVLFTSGIFLGSSTAGSSGAVVKDVVVDDSVKVLTRAEKRAARKAKLAPLSVPRYVAATGAVLGSDEECFPVPPPVVEVASEGGSNASPYSCDLRYWVDGKWDEYGRNFTPTAVSPLHYHEDRRARVELPEGTEFYRNFTMEEVQQCLRGRRLTLIGDISTVELYHGIRDIITGDNSDEEVEIDPSSDTRDYHFHHDCGGFSIDDDNLKLYTGSHSFWRDKTRFRYALQKEAERSDGVYCGVDEDDYNFASVLRGEDEEDDDRWGNWGNWGNWGSWGSKNAKPKAVSTKEGGTKEVKRLRTRRRFWWRDRNYDREACEADETSHENSVIDFARYAARLKDEHKKKVVCMSEPSPWWDGESSGELGENEVPSITESERTRRRSRVKKQFSIMSAYYDMNYVDFDGMTDSCRSRSCYGSKGRRSRRVNRMRAMVLLNNFCRCRVEEDNTAAEQDAGLM</sequence>
<organism evidence="4">
    <name type="scientific">Palpitomonas bilix</name>
    <dbReference type="NCBI Taxonomy" id="652834"/>
    <lineage>
        <taxon>Eukaryota</taxon>
        <taxon>Eukaryota incertae sedis</taxon>
    </lineage>
</organism>
<reference evidence="4" key="1">
    <citation type="submission" date="2021-01" db="EMBL/GenBank/DDBJ databases">
        <authorList>
            <person name="Corre E."/>
            <person name="Pelletier E."/>
            <person name="Niang G."/>
            <person name="Scheremetjew M."/>
            <person name="Finn R."/>
            <person name="Kale V."/>
            <person name="Holt S."/>
            <person name="Cochrane G."/>
            <person name="Meng A."/>
            <person name="Brown T."/>
            <person name="Cohen L."/>
        </authorList>
    </citation>
    <scope>NUCLEOTIDE SEQUENCE</scope>
    <source>
        <strain evidence="4">NIES-2562</strain>
    </source>
</reference>
<dbReference type="EMBL" id="HBIB01039478">
    <property type="protein sequence ID" value="CAE0263382.1"/>
    <property type="molecule type" value="Transcribed_RNA"/>
</dbReference>
<evidence type="ECO:0000313" key="4">
    <source>
        <dbReference type="EMBL" id="CAE0263382.1"/>
    </source>
</evidence>
<feature type="transmembrane region" description="Helical" evidence="2">
    <location>
        <begin position="20"/>
        <end position="38"/>
    </location>
</feature>
<gene>
    <name evidence="3" type="ORF">PBIL07802_LOCUS25682</name>
    <name evidence="4" type="ORF">PBIL07802_LOCUS25683</name>
</gene>
<dbReference type="AlphaFoldDB" id="A0A7S3LT87"/>
<dbReference type="EMBL" id="HBIB01039477">
    <property type="protein sequence ID" value="CAE0263381.1"/>
    <property type="molecule type" value="Transcribed_RNA"/>
</dbReference>
<evidence type="ECO:0000313" key="3">
    <source>
        <dbReference type="EMBL" id="CAE0263381.1"/>
    </source>
</evidence>
<accession>A0A7S3LT87</accession>
<feature type="region of interest" description="Disordered" evidence="1">
    <location>
        <begin position="385"/>
        <end position="405"/>
    </location>
</feature>
<evidence type="ECO:0000256" key="2">
    <source>
        <dbReference type="SAM" id="Phobius"/>
    </source>
</evidence>
<evidence type="ECO:0000256" key="1">
    <source>
        <dbReference type="SAM" id="MobiDB-lite"/>
    </source>
</evidence>